<evidence type="ECO:0000256" key="1">
    <source>
        <dbReference type="SAM" id="Phobius"/>
    </source>
</evidence>
<sequence>MRRTHTVPFAPSPIGARWAYGEACGLLLIASWQSAAGAIYAFTRITGATWNPHTVSATITGGQLVSSVVLFFWLNLLVIGRTPPSMATARRMTLRLLAVAVGASAVATAVPDHGFSRSPFLGLFVFSAGLVWLTVEICLRHGITPTRLGAWPLRPVTAERREEWKNIADSTAVALAAGGGGAFLLVSVLQGAGLTLLVMPGTQQQALGMGGIWEIASALIFTVVLEDLIMVAAVVALLTAARRRAWEIYTIICIAEVAVHLYFGLPALAFLPYAWLRIRLYRRHAQVIPMLAVHLAFDTFGILMWTLPFTFTERLLYTGAGIALFLAVDFLRRRVPRRLSHREDDKRSTIATDPAS</sequence>
<dbReference type="Proteomes" id="UP001432209">
    <property type="component" value="Chromosome"/>
</dbReference>
<name>A0ABZ1ZXP3_STRNV</name>
<protein>
    <recommendedName>
        <fullName evidence="4">CAAX protease family protein</fullName>
    </recommendedName>
</protein>
<keyword evidence="1" id="KW-0472">Membrane</keyword>
<evidence type="ECO:0000313" key="3">
    <source>
        <dbReference type="Proteomes" id="UP001432209"/>
    </source>
</evidence>
<feature type="transmembrane region" description="Helical" evidence="1">
    <location>
        <begin position="211"/>
        <end position="236"/>
    </location>
</feature>
<organism evidence="2 3">
    <name type="scientific">Streptomyces niveus</name>
    <name type="common">Streptomyces spheroides</name>
    <dbReference type="NCBI Taxonomy" id="193462"/>
    <lineage>
        <taxon>Bacteria</taxon>
        <taxon>Bacillati</taxon>
        <taxon>Actinomycetota</taxon>
        <taxon>Actinomycetes</taxon>
        <taxon>Kitasatosporales</taxon>
        <taxon>Streptomycetaceae</taxon>
        <taxon>Streptomyces</taxon>
    </lineage>
</organism>
<feature type="transmembrane region" description="Helical" evidence="1">
    <location>
        <begin position="94"/>
        <end position="111"/>
    </location>
</feature>
<accession>A0ABZ1ZXP3</accession>
<keyword evidence="1" id="KW-0812">Transmembrane</keyword>
<feature type="transmembrane region" description="Helical" evidence="1">
    <location>
        <begin position="287"/>
        <end position="309"/>
    </location>
</feature>
<feature type="transmembrane region" description="Helical" evidence="1">
    <location>
        <begin position="123"/>
        <end position="143"/>
    </location>
</feature>
<evidence type="ECO:0008006" key="4">
    <source>
        <dbReference type="Google" id="ProtNLM"/>
    </source>
</evidence>
<feature type="transmembrane region" description="Helical" evidence="1">
    <location>
        <begin position="54"/>
        <end position="74"/>
    </location>
</feature>
<feature type="transmembrane region" description="Helical" evidence="1">
    <location>
        <begin position="20"/>
        <end position="42"/>
    </location>
</feature>
<dbReference type="EMBL" id="CP109495">
    <property type="protein sequence ID" value="WUX51232.1"/>
    <property type="molecule type" value="Genomic_DNA"/>
</dbReference>
<reference evidence="2" key="1">
    <citation type="submission" date="2022-10" db="EMBL/GenBank/DDBJ databases">
        <title>The complete genomes of actinobacterial strains from the NBC collection.</title>
        <authorList>
            <person name="Joergensen T.S."/>
            <person name="Alvarez Arevalo M."/>
            <person name="Sterndorff E.B."/>
            <person name="Faurdal D."/>
            <person name="Vuksanovic O."/>
            <person name="Mourched A.-S."/>
            <person name="Charusanti P."/>
            <person name="Shaw S."/>
            <person name="Blin K."/>
            <person name="Weber T."/>
        </authorList>
    </citation>
    <scope>NUCLEOTIDE SEQUENCE</scope>
    <source>
        <strain evidence="2">NBC_01432</strain>
    </source>
</reference>
<gene>
    <name evidence="2" type="ORF">OG442_06585</name>
</gene>
<keyword evidence="3" id="KW-1185">Reference proteome</keyword>
<feature type="transmembrane region" description="Helical" evidence="1">
    <location>
        <begin position="248"/>
        <end position="275"/>
    </location>
</feature>
<dbReference type="RefSeq" id="WP_329074879.1">
    <property type="nucleotide sequence ID" value="NZ_CP109495.1"/>
</dbReference>
<proteinExistence type="predicted"/>
<feature type="transmembrane region" description="Helical" evidence="1">
    <location>
        <begin position="172"/>
        <end position="199"/>
    </location>
</feature>
<evidence type="ECO:0000313" key="2">
    <source>
        <dbReference type="EMBL" id="WUX51232.1"/>
    </source>
</evidence>
<keyword evidence="1" id="KW-1133">Transmembrane helix</keyword>
<feature type="transmembrane region" description="Helical" evidence="1">
    <location>
        <begin position="315"/>
        <end position="332"/>
    </location>
</feature>